<dbReference type="AlphaFoldDB" id="A0AA96K1J9"/>
<sequence length="116" mass="13183">MARTPLAAFFNRPIMYPIRYNSYLIGYASSAEQEQDPISYPFDLRENAYENMELSRGEVRVLEAVAEYGIAIAFIAIIIWLHNISAQHVGEKKKGTISKWNGWKRESIGSLTTAIL</sequence>
<dbReference type="EMBL" id="CP116968">
    <property type="protein sequence ID" value="WNM60749.1"/>
    <property type="molecule type" value="Genomic_DNA"/>
</dbReference>
<evidence type="ECO:0000313" key="2">
    <source>
        <dbReference type="EMBL" id="WNM60749.1"/>
    </source>
</evidence>
<organism evidence="2 3">
    <name type="scientific">Candidatus Nitrospira neomarina</name>
    <dbReference type="NCBI Taxonomy" id="3020899"/>
    <lineage>
        <taxon>Bacteria</taxon>
        <taxon>Pseudomonadati</taxon>
        <taxon>Nitrospirota</taxon>
        <taxon>Nitrospiria</taxon>
        <taxon>Nitrospirales</taxon>
        <taxon>Nitrospiraceae</taxon>
        <taxon>Nitrospira</taxon>
    </lineage>
</organism>
<dbReference type="KEGG" id="nneo:PQG83_13385"/>
<proteinExistence type="predicted"/>
<keyword evidence="1" id="KW-0472">Membrane</keyword>
<keyword evidence="1" id="KW-1133">Transmembrane helix</keyword>
<evidence type="ECO:0000256" key="1">
    <source>
        <dbReference type="SAM" id="Phobius"/>
    </source>
</evidence>
<reference evidence="2 3" key="1">
    <citation type="submission" date="2023-01" db="EMBL/GenBank/DDBJ databases">
        <title>Cultivation and genomic characterization of new, ubiquitous marine nitrite-oxidizing bacteria from the Nitrospirales.</title>
        <authorList>
            <person name="Mueller A.J."/>
            <person name="Daebeler A."/>
            <person name="Herbold C.W."/>
            <person name="Kirkegaard R.H."/>
            <person name="Daims H."/>
        </authorList>
    </citation>
    <scope>NUCLEOTIDE SEQUENCE [LARGE SCALE GENOMIC DNA]</scope>
    <source>
        <strain evidence="2 3">DK</strain>
    </source>
</reference>
<evidence type="ECO:0000313" key="3">
    <source>
        <dbReference type="Proteomes" id="UP001302494"/>
    </source>
</evidence>
<protein>
    <submittedName>
        <fullName evidence="2">Uncharacterized protein</fullName>
    </submittedName>
</protein>
<dbReference type="RefSeq" id="WP_312741909.1">
    <property type="nucleotide sequence ID" value="NZ_CP116968.1"/>
</dbReference>
<dbReference type="Proteomes" id="UP001302494">
    <property type="component" value="Chromosome"/>
</dbReference>
<feature type="transmembrane region" description="Helical" evidence="1">
    <location>
        <begin position="65"/>
        <end position="84"/>
    </location>
</feature>
<accession>A0AA96K1J9</accession>
<keyword evidence="3" id="KW-1185">Reference proteome</keyword>
<name>A0AA96K1J9_9BACT</name>
<keyword evidence="1" id="KW-0812">Transmembrane</keyword>
<gene>
    <name evidence="2" type="ORF">PQG83_13385</name>
</gene>